<feature type="transmembrane region" description="Helical" evidence="1">
    <location>
        <begin position="181"/>
        <end position="199"/>
    </location>
</feature>
<sequence length="525" mass="57705">MKLFTKILTSLLLAIFLFVNLAPKPAQATWYNQNMAEWYKHVYDDQNPTEIFGERYTAAQVDWIIMTFITWPFTKVLGPKVMSCAFEAIGGQVDAGTCTEALREKFTASPTSIHYANLTPATNTERLIDKVFQERSLSGVHYIKNKLQQLEIVPTVQAQTGFGYTAYGPLIQSIWQAIRDFTYALFVIITIILAFMIMFRVQLNPRTVISIQSALPKLAIALVLVTFSYAISGLLVDLMYVSIGILSLFLKDIIPLGPGLNMFDLLTKGILGTGIWGYLIFDFVFMLLSLVFGLITLGSGIGNLLVIPSLVGIFFAVILPVGSLVFMGILVFFLILSFKILWLLMKTTATLILKVIFSPLYIALGVISPQLGFSNWVKEYIADLSVFPVTSLLFALSHLFLTISLKVAIKDALIFDNLRDALFNTPGSYDNIFGNGWPPLLGTAGDPTALIFLGISIALLAIIPSTASMVKSFFMGKPFGYGQAIGESFGSAKNYTSAQAQTYLKAYSGAPTRTSGVMGLLSKLK</sequence>
<accession>A0A1F8CU09</accession>
<evidence type="ECO:0000313" key="4">
    <source>
        <dbReference type="Proteomes" id="UP000178999"/>
    </source>
</evidence>
<evidence type="ECO:0000313" key="3">
    <source>
        <dbReference type="EMBL" id="OGM79814.1"/>
    </source>
</evidence>
<comment type="caution">
    <text evidence="3">The sequence shown here is derived from an EMBL/GenBank/DDBJ whole genome shotgun (WGS) entry which is preliminary data.</text>
</comment>
<keyword evidence="1" id="KW-1133">Transmembrane helix</keyword>
<feature type="transmembrane region" description="Helical" evidence="1">
    <location>
        <begin position="385"/>
        <end position="409"/>
    </location>
</feature>
<dbReference type="STRING" id="1802538.A2382_04425"/>
<evidence type="ECO:0000256" key="2">
    <source>
        <dbReference type="SAM" id="SignalP"/>
    </source>
</evidence>
<reference evidence="3 4" key="1">
    <citation type="journal article" date="2016" name="Nat. Commun.">
        <title>Thousands of microbial genomes shed light on interconnected biogeochemical processes in an aquifer system.</title>
        <authorList>
            <person name="Anantharaman K."/>
            <person name="Brown C.T."/>
            <person name="Hug L.A."/>
            <person name="Sharon I."/>
            <person name="Castelle C.J."/>
            <person name="Probst A.J."/>
            <person name="Thomas B.C."/>
            <person name="Singh A."/>
            <person name="Wilkins M.J."/>
            <person name="Karaoz U."/>
            <person name="Brodie E.L."/>
            <person name="Williams K.H."/>
            <person name="Hubbard S.S."/>
            <person name="Banfield J.F."/>
        </authorList>
    </citation>
    <scope>NUCLEOTIDE SEQUENCE [LARGE SCALE GENOMIC DNA]</scope>
</reference>
<feature type="transmembrane region" description="Helical" evidence="1">
    <location>
        <begin position="301"/>
        <end position="319"/>
    </location>
</feature>
<feature type="chain" id="PRO_5009535108" description="TrbL/VirB6 plasmid conjugal transfer protein" evidence="2">
    <location>
        <begin position="29"/>
        <end position="525"/>
    </location>
</feature>
<keyword evidence="2" id="KW-0732">Signal</keyword>
<keyword evidence="1" id="KW-0472">Membrane</keyword>
<proteinExistence type="predicted"/>
<dbReference type="EMBL" id="MGHY01000007">
    <property type="protein sequence ID" value="OGM79814.1"/>
    <property type="molecule type" value="Genomic_DNA"/>
</dbReference>
<protein>
    <recommendedName>
        <fullName evidence="5">TrbL/VirB6 plasmid conjugal transfer protein</fullName>
    </recommendedName>
</protein>
<feature type="transmembrane region" description="Helical" evidence="1">
    <location>
        <begin position="325"/>
        <end position="344"/>
    </location>
</feature>
<feature type="transmembrane region" description="Helical" evidence="1">
    <location>
        <begin position="449"/>
        <end position="470"/>
    </location>
</feature>
<gene>
    <name evidence="3" type="ORF">A2382_04425</name>
</gene>
<feature type="transmembrane region" description="Helical" evidence="1">
    <location>
        <begin position="220"/>
        <end position="250"/>
    </location>
</feature>
<organism evidence="3 4">
    <name type="scientific">Candidatus Woesebacteria bacterium RIFOXYB1_FULL_38_16</name>
    <dbReference type="NCBI Taxonomy" id="1802538"/>
    <lineage>
        <taxon>Bacteria</taxon>
        <taxon>Candidatus Woeseibacteriota</taxon>
    </lineage>
</organism>
<feature type="signal peptide" evidence="2">
    <location>
        <begin position="1"/>
        <end position="28"/>
    </location>
</feature>
<feature type="transmembrane region" description="Helical" evidence="1">
    <location>
        <begin position="270"/>
        <end position="294"/>
    </location>
</feature>
<name>A0A1F8CU09_9BACT</name>
<keyword evidence="1" id="KW-0812">Transmembrane</keyword>
<dbReference type="AlphaFoldDB" id="A0A1F8CU09"/>
<feature type="transmembrane region" description="Helical" evidence="1">
    <location>
        <begin position="351"/>
        <end position="373"/>
    </location>
</feature>
<evidence type="ECO:0000256" key="1">
    <source>
        <dbReference type="SAM" id="Phobius"/>
    </source>
</evidence>
<dbReference type="Proteomes" id="UP000178999">
    <property type="component" value="Unassembled WGS sequence"/>
</dbReference>
<evidence type="ECO:0008006" key="5">
    <source>
        <dbReference type="Google" id="ProtNLM"/>
    </source>
</evidence>